<dbReference type="EMBL" id="CAKMRJ010000542">
    <property type="protein sequence ID" value="CAH1419771.1"/>
    <property type="molecule type" value="Genomic_DNA"/>
</dbReference>
<comment type="caution">
    <text evidence="2">The sequence shown here is derived from an EMBL/GenBank/DDBJ whole genome shotgun (WGS) entry which is preliminary data.</text>
</comment>
<keyword evidence="1" id="KW-0812">Transmembrane</keyword>
<evidence type="ECO:0000256" key="1">
    <source>
        <dbReference type="SAM" id="Phobius"/>
    </source>
</evidence>
<gene>
    <name evidence="2" type="ORF">LVIROSA_LOCUS7279</name>
</gene>
<proteinExistence type="predicted"/>
<feature type="transmembrane region" description="Helical" evidence="1">
    <location>
        <begin position="74"/>
        <end position="96"/>
    </location>
</feature>
<feature type="transmembrane region" description="Helical" evidence="1">
    <location>
        <begin position="34"/>
        <end position="54"/>
    </location>
</feature>
<evidence type="ECO:0000313" key="3">
    <source>
        <dbReference type="Proteomes" id="UP001157418"/>
    </source>
</evidence>
<protein>
    <submittedName>
        <fullName evidence="2">Uncharacterized protein</fullName>
    </submittedName>
</protein>
<dbReference type="AlphaFoldDB" id="A0AAU9M2K8"/>
<keyword evidence="3" id="KW-1185">Reference proteome</keyword>
<keyword evidence="1" id="KW-1133">Transmembrane helix</keyword>
<accession>A0AAU9M2K8</accession>
<reference evidence="2 3" key="1">
    <citation type="submission" date="2022-01" db="EMBL/GenBank/DDBJ databases">
        <authorList>
            <person name="Xiong W."/>
            <person name="Schranz E."/>
        </authorList>
    </citation>
    <scope>NUCLEOTIDE SEQUENCE [LARGE SCALE GENOMIC DNA]</scope>
</reference>
<sequence length="176" mass="20135">MKEPTTSIVNVVAENTQTTSLQHAPTIATYATTYLLHHCFLIAISIQSSLPLQFLVLMEFSLIWNFDYFNKSRFVTFTLIFMTTIRSGILEMMNLFQLLMHLRKIISDQSTGTLNPNLSFGEWVCFQAKLTLRTNCLGTLGSSIDDEFVVQSKLWLPLMPQTIIDRSDIFIQVIML</sequence>
<evidence type="ECO:0000313" key="2">
    <source>
        <dbReference type="EMBL" id="CAH1419771.1"/>
    </source>
</evidence>
<dbReference type="Proteomes" id="UP001157418">
    <property type="component" value="Unassembled WGS sequence"/>
</dbReference>
<name>A0AAU9M2K8_9ASTR</name>
<keyword evidence="1" id="KW-0472">Membrane</keyword>
<organism evidence="2 3">
    <name type="scientific">Lactuca virosa</name>
    <dbReference type="NCBI Taxonomy" id="75947"/>
    <lineage>
        <taxon>Eukaryota</taxon>
        <taxon>Viridiplantae</taxon>
        <taxon>Streptophyta</taxon>
        <taxon>Embryophyta</taxon>
        <taxon>Tracheophyta</taxon>
        <taxon>Spermatophyta</taxon>
        <taxon>Magnoliopsida</taxon>
        <taxon>eudicotyledons</taxon>
        <taxon>Gunneridae</taxon>
        <taxon>Pentapetalae</taxon>
        <taxon>asterids</taxon>
        <taxon>campanulids</taxon>
        <taxon>Asterales</taxon>
        <taxon>Asteraceae</taxon>
        <taxon>Cichorioideae</taxon>
        <taxon>Cichorieae</taxon>
        <taxon>Lactucinae</taxon>
        <taxon>Lactuca</taxon>
    </lineage>
</organism>